<evidence type="ECO:0000256" key="3">
    <source>
        <dbReference type="ARBA" id="ARBA00022763"/>
    </source>
</evidence>
<dbReference type="InterPro" id="IPR011604">
    <property type="entry name" value="PDDEXK-like_dom_sf"/>
</dbReference>
<dbReference type="InterPro" id="IPR038726">
    <property type="entry name" value="PDDEXK_AddAB-type"/>
</dbReference>
<keyword evidence="10" id="KW-0812">Transmembrane</keyword>
<feature type="transmembrane region" description="Helical" evidence="10">
    <location>
        <begin position="954"/>
        <end position="979"/>
    </location>
</feature>
<reference evidence="12 13" key="1">
    <citation type="submission" date="2022-06" db="EMBL/GenBank/DDBJ databases">
        <title>Isolation of gut microbiota from human fecal samples.</title>
        <authorList>
            <person name="Pamer E.G."/>
            <person name="Barat B."/>
            <person name="Waligurski E."/>
            <person name="Medina S."/>
            <person name="Paddock L."/>
            <person name="Mostad J."/>
        </authorList>
    </citation>
    <scope>NUCLEOTIDE SEQUENCE [LARGE SCALE GENOMIC DNA]</scope>
    <source>
        <strain evidence="12 13">DFI.1.1</strain>
    </source>
</reference>
<dbReference type="Gene3D" id="6.10.140.1030">
    <property type="match status" value="1"/>
</dbReference>
<protein>
    <submittedName>
        <fullName evidence="12">PD-(D/E)XK nuclease family protein</fullName>
    </submittedName>
</protein>
<organism evidence="12 13">
    <name type="scientific">Megasphaera massiliensis</name>
    <dbReference type="NCBI Taxonomy" id="1232428"/>
    <lineage>
        <taxon>Bacteria</taxon>
        <taxon>Bacillati</taxon>
        <taxon>Bacillota</taxon>
        <taxon>Negativicutes</taxon>
        <taxon>Veillonellales</taxon>
        <taxon>Veillonellaceae</taxon>
        <taxon>Megasphaera</taxon>
    </lineage>
</organism>
<evidence type="ECO:0000313" key="13">
    <source>
        <dbReference type="Proteomes" id="UP001206692"/>
    </source>
</evidence>
<name>A0ABT1SU52_9FIRM</name>
<keyword evidence="10" id="KW-1133">Transmembrane helix</keyword>
<keyword evidence="3" id="KW-0227">DNA damage</keyword>
<evidence type="ECO:0000256" key="6">
    <source>
        <dbReference type="ARBA" id="ARBA00022839"/>
    </source>
</evidence>
<evidence type="ECO:0000313" key="12">
    <source>
        <dbReference type="EMBL" id="MCQ5343143.1"/>
    </source>
</evidence>
<sequence>MAVTILMGKAGNGKSSQCFNELQAWEAAGGKAMLLVPDQATYGAERRLAEHAKGRGFVGTQVVGFSRLAYNVFQEQGLSHASLSELARKIILQRLLHKGEKDFSLLQTAARQPNFADTAGRFLGECRSFCVSSDTLRKAADAVSSTTLSHKLQDMALLYDMYQAFLSDHFGSADDTMTLLAKAVDKDPFLQGARVWVDGFQWFTPQQMNILQQIEAVTDHLTITLTIDADHLLQQRRETALFHRAYEVYRDLQRLFPHLETAVVPEPPPTALTAFQRDFFQVVPAEQSHPVSALSVWECQDKDGEIESIAWEILRQCRKGRRFRDFLILARSSEMYHNRMERIFRRYGIPCFSDYRRPMTSHPAAEAISALLSVFRTRWSHEALFRLLKSDLFPISRHDVDDLENYCLAYGIQGYHWLSGKTWNYGRRHEGQAIIEEREEAQLQRIQDICQAVRDILMPAWEEAQDVHSLRDWCTLLYQWLRTLGVPEALARWQEDDEAAGQTEAGKEHEQVWKRIMDFLTEIVDFCGDDVTDIDEFSQIIEGGLATLKFSLIPPTLDHVTLTSVERGYTMQAPVVFLCGVNDGIFPQHSSEEGLFSDKERRSLADLGIVLGPGSRFRSFQERFLFYLAATRASESFVLSYMVADDDGSAVEKSSWIHQLCDKGYVADILRRDDAMDFSKEEKPVLALPAGLHYLPGQLRPALDGQTVDDTWWALYDWAWQKGWRHQAVRAVQGLFHTNLPVTLPANLVRRLFAPDGVLRGSVTKFEQYRNCPFAYFSRYGLNLEERRRYQFAAPDLGMLVHGALRIIGEKLLREKKQWQDIPDDEVPVICRQATDELAPQVQHDILMSNAYFSQIKERLIQTLTRTVRHLCAFSAASGFRMTGLEKSFGRPGSPWEALHFTLKSGLDVVVTGQIDRIDMLRQDDRTYVVVIDYKSGRKQLDISQIFMGLELQLLTYMFVALLNIGDGAVPAAVLYCYVRNDKVSLSYRIDEADKKKQYDAKGKLTGFYLNDGDVMKELDRSMEGFSDFLNLRLKKDGTLSDQSKSIYDEAGWSHLLTWASQKLQELAGGIGDGDISIHPVMLKQQTPCQYCPYRAVCRFDLSMTGNTYDAAEKEDTDEMIRTIFDRGGEDHGMD</sequence>
<evidence type="ECO:0000256" key="4">
    <source>
        <dbReference type="ARBA" id="ARBA00022801"/>
    </source>
</evidence>
<dbReference type="Pfam" id="PF12705">
    <property type="entry name" value="PDDEXK_1"/>
    <property type="match status" value="1"/>
</dbReference>
<keyword evidence="5" id="KW-0347">Helicase</keyword>
<accession>A0ABT1SU52</accession>
<dbReference type="Gene3D" id="3.90.320.10">
    <property type="match status" value="1"/>
</dbReference>
<evidence type="ECO:0000256" key="9">
    <source>
        <dbReference type="ARBA" id="ARBA00023204"/>
    </source>
</evidence>
<keyword evidence="9" id="KW-0234">DNA repair</keyword>
<keyword evidence="6" id="KW-0269">Exonuclease</keyword>
<dbReference type="Pfam" id="PF21445">
    <property type="entry name" value="ADDB_N"/>
    <property type="match status" value="1"/>
</dbReference>
<proteinExistence type="predicted"/>
<gene>
    <name evidence="12" type="ORF">NE675_08950</name>
</gene>
<comment type="caution">
    <text evidence="12">The sequence shown here is derived from an EMBL/GenBank/DDBJ whole genome shotgun (WGS) entry which is preliminary data.</text>
</comment>
<evidence type="ECO:0000256" key="10">
    <source>
        <dbReference type="SAM" id="Phobius"/>
    </source>
</evidence>
<dbReference type="EMBL" id="JANGEW010000016">
    <property type="protein sequence ID" value="MCQ5343143.1"/>
    <property type="molecule type" value="Genomic_DNA"/>
</dbReference>
<evidence type="ECO:0000256" key="2">
    <source>
        <dbReference type="ARBA" id="ARBA00022741"/>
    </source>
</evidence>
<dbReference type="InterPro" id="IPR014017">
    <property type="entry name" value="DNA_helicase_UvrD-like_C"/>
</dbReference>
<evidence type="ECO:0000256" key="5">
    <source>
        <dbReference type="ARBA" id="ARBA00022806"/>
    </source>
</evidence>
<keyword evidence="2" id="KW-0547">Nucleotide-binding</keyword>
<keyword evidence="13" id="KW-1185">Reference proteome</keyword>
<evidence type="ECO:0000256" key="7">
    <source>
        <dbReference type="ARBA" id="ARBA00022840"/>
    </source>
</evidence>
<dbReference type="Proteomes" id="UP001206692">
    <property type="component" value="Unassembled WGS sequence"/>
</dbReference>
<dbReference type="InterPro" id="IPR049035">
    <property type="entry name" value="ADDB_N"/>
</dbReference>
<keyword evidence="8" id="KW-0238">DNA-binding</keyword>
<dbReference type="PANTHER" id="PTHR30591">
    <property type="entry name" value="RECBCD ENZYME SUBUNIT RECC"/>
    <property type="match status" value="1"/>
</dbReference>
<dbReference type="PANTHER" id="PTHR30591:SF1">
    <property type="entry name" value="RECBCD ENZYME SUBUNIT RECC"/>
    <property type="match status" value="1"/>
</dbReference>
<dbReference type="InterPro" id="IPR027417">
    <property type="entry name" value="P-loop_NTPase"/>
</dbReference>
<keyword evidence="7" id="KW-0067">ATP-binding</keyword>
<evidence type="ECO:0000259" key="11">
    <source>
        <dbReference type="PROSITE" id="PS51217"/>
    </source>
</evidence>
<feature type="domain" description="UvrD-like helicase C-terminal" evidence="11">
    <location>
        <begin position="239"/>
        <end position="570"/>
    </location>
</feature>
<dbReference type="Gene3D" id="3.40.50.300">
    <property type="entry name" value="P-loop containing nucleotide triphosphate hydrolases"/>
    <property type="match status" value="4"/>
</dbReference>
<dbReference type="RefSeq" id="WP_062413058.1">
    <property type="nucleotide sequence ID" value="NZ_JAJCIO010000013.1"/>
</dbReference>
<dbReference type="PROSITE" id="PS51217">
    <property type="entry name" value="UVRD_HELICASE_CTER"/>
    <property type="match status" value="1"/>
</dbReference>
<keyword evidence="10" id="KW-0472">Membrane</keyword>
<dbReference type="Pfam" id="PF13361">
    <property type="entry name" value="UvrD_C"/>
    <property type="match status" value="1"/>
</dbReference>
<keyword evidence="1" id="KW-0540">Nuclease</keyword>
<dbReference type="SUPFAM" id="SSF52540">
    <property type="entry name" value="P-loop containing nucleoside triphosphate hydrolases"/>
    <property type="match status" value="1"/>
</dbReference>
<keyword evidence="4" id="KW-0378">Hydrolase</keyword>
<evidence type="ECO:0000256" key="8">
    <source>
        <dbReference type="ARBA" id="ARBA00023125"/>
    </source>
</evidence>
<evidence type="ECO:0000256" key="1">
    <source>
        <dbReference type="ARBA" id="ARBA00022722"/>
    </source>
</evidence>